<feature type="transmembrane region" description="Helical" evidence="1">
    <location>
        <begin position="5"/>
        <end position="26"/>
    </location>
</feature>
<evidence type="ECO:0000256" key="1">
    <source>
        <dbReference type="SAM" id="Phobius"/>
    </source>
</evidence>
<name>A0A4Q9V1E5_9ACTO</name>
<dbReference type="Proteomes" id="UP000293036">
    <property type="component" value="Unassembled WGS sequence"/>
</dbReference>
<comment type="caution">
    <text evidence="2">The sequence shown here is derived from an EMBL/GenBank/DDBJ whole genome shotgun (WGS) entry which is preliminary data.</text>
</comment>
<gene>
    <name evidence="2" type="ORF">EZJ44_03275</name>
</gene>
<keyword evidence="3" id="KW-1185">Reference proteome</keyword>
<dbReference type="AlphaFoldDB" id="A0A4Q9V1E5"/>
<keyword evidence="1" id="KW-1133">Transmembrane helix</keyword>
<keyword evidence="1" id="KW-0472">Membrane</keyword>
<protein>
    <submittedName>
        <fullName evidence="2">Uncharacterized protein</fullName>
    </submittedName>
</protein>
<dbReference type="EMBL" id="SJDT01000002">
    <property type="protein sequence ID" value="TBW22930.1"/>
    <property type="molecule type" value="Genomic_DNA"/>
</dbReference>
<dbReference type="RefSeq" id="WP_131280063.1">
    <property type="nucleotide sequence ID" value="NZ_JBHSLR010000009.1"/>
</dbReference>
<accession>A0A4Q9V1E5</accession>
<reference evidence="2 3" key="1">
    <citation type="submission" date="2019-02" db="EMBL/GenBank/DDBJ databases">
        <title>Arcanobacterium bovis sp. nov., isolated from the milk of a cow with mastitis.</title>
        <authorList>
            <person name="Sammra O."/>
            <person name="Foster G."/>
            <person name="Hassan A."/>
            <person name="Alssahen M."/>
            <person name="Laemmler C."/>
            <person name="Borowiak M."/>
            <person name="Malorny B."/>
            <person name="Abdulmawjood A."/>
        </authorList>
    </citation>
    <scope>NUCLEOTIDE SEQUENCE [LARGE SCALE GENOMIC DNA]</scope>
    <source>
        <strain evidence="2 3">C605018/01/1</strain>
    </source>
</reference>
<evidence type="ECO:0000313" key="3">
    <source>
        <dbReference type="Proteomes" id="UP000293036"/>
    </source>
</evidence>
<proteinExistence type="predicted"/>
<sequence>MIIFWILFIGLGALSTYLIILLIGLWTSVRELFAAGSGFAAAFSTHALPHIRHYVRSRSVFESPDRRSLAAVKHREVVEERREIRAHKLDRAVRRWDQPEDFETRFSAQRREAARKIREENRK</sequence>
<keyword evidence="1" id="KW-0812">Transmembrane</keyword>
<dbReference type="OrthoDB" id="9933796at2"/>
<organism evidence="2 3">
    <name type="scientific">Arcanobacterium bovis</name>
    <dbReference type="NCBI Taxonomy" id="2529275"/>
    <lineage>
        <taxon>Bacteria</taxon>
        <taxon>Bacillati</taxon>
        <taxon>Actinomycetota</taxon>
        <taxon>Actinomycetes</taxon>
        <taxon>Actinomycetales</taxon>
        <taxon>Actinomycetaceae</taxon>
        <taxon>Arcanobacterium</taxon>
    </lineage>
</organism>
<evidence type="ECO:0000313" key="2">
    <source>
        <dbReference type="EMBL" id="TBW22930.1"/>
    </source>
</evidence>